<keyword evidence="1" id="KW-0472">Membrane</keyword>
<keyword evidence="3" id="KW-1185">Reference proteome</keyword>
<feature type="transmembrane region" description="Helical" evidence="1">
    <location>
        <begin position="18"/>
        <end position="39"/>
    </location>
</feature>
<dbReference type="RefSeq" id="WP_092923339.1">
    <property type="nucleotide sequence ID" value="NZ_FOYN01000004.1"/>
</dbReference>
<dbReference type="STRING" id="35743.SAMN04487937_2709"/>
<keyword evidence="1" id="KW-0812">Transmembrane</keyword>
<dbReference type="EMBL" id="FOYN01000004">
    <property type="protein sequence ID" value="SFR54930.1"/>
    <property type="molecule type" value="Genomic_DNA"/>
</dbReference>
<reference evidence="3" key="1">
    <citation type="submission" date="2016-10" db="EMBL/GenBank/DDBJ databases">
        <authorList>
            <person name="Varghese N."/>
            <person name="Submissions S."/>
        </authorList>
    </citation>
    <scope>NUCLEOTIDE SEQUENCE [LARGE SCALE GENOMIC DNA]</scope>
    <source>
        <strain evidence="3">RD 26</strain>
    </source>
</reference>
<accession>A0A1I6HKW2</accession>
<proteinExistence type="predicted"/>
<dbReference type="Proteomes" id="UP000198932">
    <property type="component" value="Unassembled WGS sequence"/>
</dbReference>
<feature type="transmembrane region" description="Helical" evidence="1">
    <location>
        <begin position="45"/>
        <end position="62"/>
    </location>
</feature>
<evidence type="ECO:0000313" key="2">
    <source>
        <dbReference type="EMBL" id="SFR54930.1"/>
    </source>
</evidence>
<dbReference type="OrthoDB" id="373554at2157"/>
<gene>
    <name evidence="2" type="ORF">SAMN04487937_2709</name>
</gene>
<sequence>MAIKTLNPRDIDDLFKSVVWAMAILAGGVVLLAIGAFTGTSAVNAVGYITIGIAFVILIMASRPAW</sequence>
<protein>
    <submittedName>
        <fullName evidence="2">Uncharacterized protein</fullName>
    </submittedName>
</protein>
<name>A0A1I6HKW2_HALSD</name>
<keyword evidence="1" id="KW-1133">Transmembrane helix</keyword>
<evidence type="ECO:0000313" key="3">
    <source>
        <dbReference type="Proteomes" id="UP000198932"/>
    </source>
</evidence>
<dbReference type="AlphaFoldDB" id="A0A1I6HKW2"/>
<evidence type="ECO:0000256" key="1">
    <source>
        <dbReference type="SAM" id="Phobius"/>
    </source>
</evidence>
<organism evidence="2 3">
    <name type="scientific">Halorubrum sodomense</name>
    <dbReference type="NCBI Taxonomy" id="35743"/>
    <lineage>
        <taxon>Archaea</taxon>
        <taxon>Methanobacteriati</taxon>
        <taxon>Methanobacteriota</taxon>
        <taxon>Stenosarchaea group</taxon>
        <taxon>Halobacteria</taxon>
        <taxon>Halobacteriales</taxon>
        <taxon>Haloferacaceae</taxon>
        <taxon>Halorubrum</taxon>
    </lineage>
</organism>